<evidence type="ECO:0000313" key="2">
    <source>
        <dbReference type="Proteomes" id="UP000292544"/>
    </source>
</evidence>
<reference evidence="2" key="1">
    <citation type="submission" date="2019-02" db="EMBL/GenBank/DDBJ databases">
        <title>Draft genome sequence of Muricauda sp. 176CP4-71.</title>
        <authorList>
            <person name="Park J.-S."/>
        </authorList>
    </citation>
    <scope>NUCLEOTIDE SEQUENCE [LARGE SCALE GENOMIC DNA]</scope>
    <source>
        <strain evidence="2">176GS2-150</strain>
    </source>
</reference>
<gene>
    <name evidence="1" type="ORF">EXY25_02420</name>
</gene>
<dbReference type="Proteomes" id="UP000292544">
    <property type="component" value="Unassembled WGS sequence"/>
</dbReference>
<proteinExistence type="predicted"/>
<evidence type="ECO:0000313" key="1">
    <source>
        <dbReference type="EMBL" id="TAA48115.1"/>
    </source>
</evidence>
<keyword evidence="2" id="KW-1185">Reference proteome</keyword>
<protein>
    <submittedName>
        <fullName evidence="1">Uncharacterized protein</fullName>
    </submittedName>
</protein>
<organism evidence="1 2">
    <name type="scientific">Corallincola spongiicola</name>
    <dbReference type="NCBI Taxonomy" id="2520508"/>
    <lineage>
        <taxon>Bacteria</taxon>
        <taxon>Pseudomonadati</taxon>
        <taxon>Pseudomonadota</taxon>
        <taxon>Gammaproteobacteria</taxon>
        <taxon>Alteromonadales</taxon>
        <taxon>Psychromonadaceae</taxon>
        <taxon>Corallincola</taxon>
    </lineage>
</organism>
<accession>A0ABY1WTQ0</accession>
<sequence length="138" mass="15887">MTSDEITEAVVQHAERYGVAKTPEYRKLHANVCSSPKKERYFGLMGVFKRDLKTDKLRAQTLAGRMLQKITPRPMESCEASIFRLLENWDVSAEEVIFYLRQQHGTENVLCAIDTIREGQLTELDIATLESMKFWCGK</sequence>
<dbReference type="EMBL" id="SHLY01000001">
    <property type="protein sequence ID" value="TAA48115.1"/>
    <property type="molecule type" value="Genomic_DNA"/>
</dbReference>
<comment type="caution">
    <text evidence="1">The sequence shown here is derived from an EMBL/GenBank/DDBJ whole genome shotgun (WGS) entry which is preliminary data.</text>
</comment>
<name>A0ABY1WTQ0_9GAMM</name>
<dbReference type="RefSeq" id="WP_130565597.1">
    <property type="nucleotide sequence ID" value="NZ_SHLY01000001.1"/>
</dbReference>